<organism evidence="2 3">
    <name type="scientific">Massarina eburnea CBS 473.64</name>
    <dbReference type="NCBI Taxonomy" id="1395130"/>
    <lineage>
        <taxon>Eukaryota</taxon>
        <taxon>Fungi</taxon>
        <taxon>Dikarya</taxon>
        <taxon>Ascomycota</taxon>
        <taxon>Pezizomycotina</taxon>
        <taxon>Dothideomycetes</taxon>
        <taxon>Pleosporomycetidae</taxon>
        <taxon>Pleosporales</taxon>
        <taxon>Massarineae</taxon>
        <taxon>Massarinaceae</taxon>
        <taxon>Massarina</taxon>
    </lineage>
</organism>
<protein>
    <submittedName>
        <fullName evidence="2">Uncharacterized protein</fullName>
    </submittedName>
</protein>
<dbReference type="Proteomes" id="UP000799753">
    <property type="component" value="Unassembled WGS sequence"/>
</dbReference>
<feature type="signal peptide" evidence="1">
    <location>
        <begin position="1"/>
        <end position="23"/>
    </location>
</feature>
<gene>
    <name evidence="2" type="ORF">P280DRAFT_553952</name>
</gene>
<evidence type="ECO:0000313" key="2">
    <source>
        <dbReference type="EMBL" id="KAF2635269.1"/>
    </source>
</evidence>
<keyword evidence="1" id="KW-0732">Signal</keyword>
<accession>A0A6A6RIB5</accession>
<reference evidence="2" key="1">
    <citation type="journal article" date="2020" name="Stud. Mycol.">
        <title>101 Dothideomycetes genomes: a test case for predicting lifestyles and emergence of pathogens.</title>
        <authorList>
            <person name="Haridas S."/>
            <person name="Albert R."/>
            <person name="Binder M."/>
            <person name="Bloem J."/>
            <person name="Labutti K."/>
            <person name="Salamov A."/>
            <person name="Andreopoulos B."/>
            <person name="Baker S."/>
            <person name="Barry K."/>
            <person name="Bills G."/>
            <person name="Bluhm B."/>
            <person name="Cannon C."/>
            <person name="Castanera R."/>
            <person name="Culley D."/>
            <person name="Daum C."/>
            <person name="Ezra D."/>
            <person name="Gonzalez J."/>
            <person name="Henrissat B."/>
            <person name="Kuo A."/>
            <person name="Liang C."/>
            <person name="Lipzen A."/>
            <person name="Lutzoni F."/>
            <person name="Magnuson J."/>
            <person name="Mondo S."/>
            <person name="Nolan M."/>
            <person name="Ohm R."/>
            <person name="Pangilinan J."/>
            <person name="Park H.-J."/>
            <person name="Ramirez L."/>
            <person name="Alfaro M."/>
            <person name="Sun H."/>
            <person name="Tritt A."/>
            <person name="Yoshinaga Y."/>
            <person name="Zwiers L.-H."/>
            <person name="Turgeon B."/>
            <person name="Goodwin S."/>
            <person name="Spatafora J."/>
            <person name="Crous P."/>
            <person name="Grigoriev I."/>
        </authorList>
    </citation>
    <scope>NUCLEOTIDE SEQUENCE</scope>
    <source>
        <strain evidence="2">CBS 473.64</strain>
    </source>
</reference>
<dbReference type="EMBL" id="MU006809">
    <property type="protein sequence ID" value="KAF2635269.1"/>
    <property type="molecule type" value="Genomic_DNA"/>
</dbReference>
<evidence type="ECO:0000256" key="1">
    <source>
        <dbReference type="SAM" id="SignalP"/>
    </source>
</evidence>
<keyword evidence="3" id="KW-1185">Reference proteome</keyword>
<sequence>MKPNLTTLATSALALALANLISTQPTSTNHTTAPRSPKQLCWMKGTIREYCEKLKMLADLHIYEIRDTQRRPILGLDVLGSMRMRDDTILVIPPNATNLDKNLNVDWYPDVGDPRTRGKVLWEYDGCKWWSDEEGKCGACSVHPYMQVPLDCATAFEGLHRLVTWQCSFDC</sequence>
<evidence type="ECO:0000313" key="3">
    <source>
        <dbReference type="Proteomes" id="UP000799753"/>
    </source>
</evidence>
<feature type="chain" id="PRO_5025371997" evidence="1">
    <location>
        <begin position="24"/>
        <end position="171"/>
    </location>
</feature>
<proteinExistence type="predicted"/>
<name>A0A6A6RIB5_9PLEO</name>
<dbReference type="AlphaFoldDB" id="A0A6A6RIB5"/>